<dbReference type="GO" id="GO:0009986">
    <property type="term" value="C:cell surface"/>
    <property type="evidence" value="ECO:0007669"/>
    <property type="project" value="TreeGrafter"/>
</dbReference>
<dbReference type="PANTHER" id="PTHR44427">
    <property type="entry name" value="CARCINOEMBRYONIC ANTIGEN-RELATED CELL ADHESION MOLECULE 19"/>
    <property type="match status" value="1"/>
</dbReference>
<organism evidence="4 5">
    <name type="scientific">Suricata suricatta</name>
    <name type="common">Meerkat</name>
    <dbReference type="NCBI Taxonomy" id="37032"/>
    <lineage>
        <taxon>Eukaryota</taxon>
        <taxon>Metazoa</taxon>
        <taxon>Chordata</taxon>
        <taxon>Craniata</taxon>
        <taxon>Vertebrata</taxon>
        <taxon>Euteleostomi</taxon>
        <taxon>Mammalia</taxon>
        <taxon>Eutheria</taxon>
        <taxon>Laurasiatheria</taxon>
        <taxon>Carnivora</taxon>
        <taxon>Feliformia</taxon>
        <taxon>Herpestidae</taxon>
        <taxon>Suricata</taxon>
    </lineage>
</organism>
<dbReference type="InterPro" id="IPR013783">
    <property type="entry name" value="Ig-like_fold"/>
</dbReference>
<protein>
    <submittedName>
        <fullName evidence="4">Uncharacterized protein</fullName>
    </submittedName>
</protein>
<evidence type="ECO:0000256" key="3">
    <source>
        <dbReference type="ARBA" id="ARBA00023319"/>
    </source>
</evidence>
<dbReference type="InterPro" id="IPR050831">
    <property type="entry name" value="CEA_cell_adhesion"/>
</dbReference>
<evidence type="ECO:0000313" key="5">
    <source>
        <dbReference type="Proteomes" id="UP000472268"/>
    </source>
</evidence>
<keyword evidence="5" id="KW-1185">Reference proteome</keyword>
<dbReference type="Ensembl" id="ENSSSUT00005027606.1">
    <property type="protein sequence ID" value="ENSSSUP00005024107.1"/>
    <property type="gene ID" value="ENSSSUG00005015701.1"/>
</dbReference>
<dbReference type="GO" id="GO:0007165">
    <property type="term" value="P:signal transduction"/>
    <property type="evidence" value="ECO:0007669"/>
    <property type="project" value="TreeGrafter"/>
</dbReference>
<dbReference type="Proteomes" id="UP000472268">
    <property type="component" value="Chromosome 16"/>
</dbReference>
<proteinExistence type="predicted"/>
<sequence length="122" mass="13314">LQPPDLPPSLLFPGHTVSLLAFWNPPTTAQVTIESVPPNVAEGKDVLLHVHNLPGNLLCYGWFRGTTIMVNNEIMSYAVHSQEITPGAAHTGRETLFPCCPEHLPGGHRILHPTVPKDKCPD</sequence>
<reference evidence="4 5" key="1">
    <citation type="submission" date="2019-05" db="EMBL/GenBank/DDBJ databases">
        <title>A Chromosome-scale Meerkat (S. suricatta) Genome Assembly.</title>
        <authorList>
            <person name="Dudchenko O."/>
            <person name="Lieberman Aiden E."/>
            <person name="Tung J."/>
            <person name="Barreiro L.B."/>
            <person name="Clutton-Brock T.H."/>
        </authorList>
    </citation>
    <scope>NUCLEOTIDE SEQUENCE [LARGE SCALE GENOMIC DNA]</scope>
</reference>
<accession>A0A673US06</accession>
<evidence type="ECO:0000256" key="2">
    <source>
        <dbReference type="ARBA" id="ARBA00023180"/>
    </source>
</evidence>
<keyword evidence="3" id="KW-0393">Immunoglobulin domain</keyword>
<evidence type="ECO:0000256" key="1">
    <source>
        <dbReference type="ARBA" id="ARBA00022729"/>
    </source>
</evidence>
<dbReference type="Gene3D" id="2.60.40.10">
    <property type="entry name" value="Immunoglobulins"/>
    <property type="match status" value="1"/>
</dbReference>
<dbReference type="GO" id="GO:0002682">
    <property type="term" value="P:regulation of immune system process"/>
    <property type="evidence" value="ECO:0007669"/>
    <property type="project" value="TreeGrafter"/>
</dbReference>
<evidence type="ECO:0000313" key="4">
    <source>
        <dbReference type="Ensembl" id="ENSSSUP00005024107.1"/>
    </source>
</evidence>
<reference evidence="4" key="2">
    <citation type="submission" date="2025-08" db="UniProtKB">
        <authorList>
            <consortium name="Ensembl"/>
        </authorList>
    </citation>
    <scope>IDENTIFICATION</scope>
</reference>
<keyword evidence="2" id="KW-0325">Glycoprotein</keyword>
<reference evidence="4" key="3">
    <citation type="submission" date="2025-09" db="UniProtKB">
        <authorList>
            <consortium name="Ensembl"/>
        </authorList>
    </citation>
    <scope>IDENTIFICATION</scope>
</reference>
<dbReference type="GO" id="GO:0005886">
    <property type="term" value="C:plasma membrane"/>
    <property type="evidence" value="ECO:0007669"/>
    <property type="project" value="TreeGrafter"/>
</dbReference>
<dbReference type="InterPro" id="IPR036179">
    <property type="entry name" value="Ig-like_dom_sf"/>
</dbReference>
<dbReference type="AlphaFoldDB" id="A0A673US06"/>
<dbReference type="OMA" id="NIAGYIW"/>
<dbReference type="PANTHER" id="PTHR44427:SF1">
    <property type="entry name" value="CARCINOEMBRYONIC ANTIGEN-RELATED CELL ADHESION MOLECULE 1"/>
    <property type="match status" value="1"/>
</dbReference>
<dbReference type="SUPFAM" id="SSF48726">
    <property type="entry name" value="Immunoglobulin"/>
    <property type="match status" value="1"/>
</dbReference>
<keyword evidence="1" id="KW-0732">Signal</keyword>
<name>A0A673US06_SURSU</name>
<dbReference type="GO" id="GO:1990782">
    <property type="term" value="F:protein tyrosine kinase binding"/>
    <property type="evidence" value="ECO:0007669"/>
    <property type="project" value="TreeGrafter"/>
</dbReference>